<proteinExistence type="predicted"/>
<accession>A8RW03</accession>
<name>A8RW03_ENTBW</name>
<gene>
    <name evidence="1" type="ORF">CLOBOL_04444</name>
</gene>
<reference evidence="1 2" key="1">
    <citation type="submission" date="2007-08" db="EMBL/GenBank/DDBJ databases">
        <authorList>
            <person name="Fulton L."/>
            <person name="Clifton S."/>
            <person name="Fulton B."/>
            <person name="Xu J."/>
            <person name="Minx P."/>
            <person name="Pepin K.H."/>
            <person name="Johnson M."/>
            <person name="Thiruvilangam P."/>
            <person name="Bhonagiri V."/>
            <person name="Nash W.E."/>
            <person name="Mardis E.R."/>
            <person name="Wilson R.K."/>
        </authorList>
    </citation>
    <scope>NUCLEOTIDE SEQUENCE [LARGE SCALE GENOMIC DNA]</scope>
    <source>
        <strain evidence="2">ATCC BAA-613 / DSM 15670 / CCUG 46953 / JCM 12243 / WAL 16351</strain>
    </source>
</reference>
<evidence type="ECO:0000313" key="2">
    <source>
        <dbReference type="Proteomes" id="UP000005396"/>
    </source>
</evidence>
<sequence length="40" mass="4468">MLHILAAIHRSLFLWVSRRRSVADKLFLPGPGHFGAGIRA</sequence>
<reference evidence="1 2" key="2">
    <citation type="submission" date="2007-09" db="EMBL/GenBank/DDBJ databases">
        <title>Draft genome sequence of Clostridium bolteae (ATCC BAA-613).</title>
        <authorList>
            <person name="Sudarsanam P."/>
            <person name="Ley R."/>
            <person name="Guruge J."/>
            <person name="Turnbaugh P.J."/>
            <person name="Mahowald M."/>
            <person name="Liep D."/>
            <person name="Gordon J."/>
        </authorList>
    </citation>
    <scope>NUCLEOTIDE SEQUENCE [LARGE SCALE GENOMIC DNA]</scope>
    <source>
        <strain evidence="2">ATCC BAA-613 / DSM 15670 / CCUG 46953 / JCM 12243 / WAL 16351</strain>
    </source>
</reference>
<organism evidence="1 2">
    <name type="scientific">Enterocloster bolteae (strain ATCC BAA-613 / DSM 15670 / CCUG 46953 / JCM 12243 / WAL 16351)</name>
    <name type="common">Clostridium bolteae</name>
    <dbReference type="NCBI Taxonomy" id="411902"/>
    <lineage>
        <taxon>Bacteria</taxon>
        <taxon>Bacillati</taxon>
        <taxon>Bacillota</taxon>
        <taxon>Clostridia</taxon>
        <taxon>Lachnospirales</taxon>
        <taxon>Lachnospiraceae</taxon>
        <taxon>Enterocloster</taxon>
    </lineage>
</organism>
<protein>
    <submittedName>
        <fullName evidence="1">Uncharacterized protein</fullName>
    </submittedName>
</protein>
<dbReference type="AlphaFoldDB" id="A8RW03"/>
<dbReference type="EMBL" id="ABCC02000035">
    <property type="protein sequence ID" value="EDP15265.1"/>
    <property type="molecule type" value="Genomic_DNA"/>
</dbReference>
<comment type="caution">
    <text evidence="1">The sequence shown here is derived from an EMBL/GenBank/DDBJ whole genome shotgun (WGS) entry which is preliminary data.</text>
</comment>
<dbReference type="PaxDb" id="411902-CLOBOL_04444"/>
<dbReference type="Proteomes" id="UP000005396">
    <property type="component" value="Unassembled WGS sequence"/>
</dbReference>
<dbReference type="HOGENOM" id="CLU_3287322_0_0_9"/>
<evidence type="ECO:0000313" key="1">
    <source>
        <dbReference type="EMBL" id="EDP15265.1"/>
    </source>
</evidence>